<gene>
    <name evidence="8" type="ORF">FN846DRAFT_469668</name>
</gene>
<reference evidence="8 9" key="1">
    <citation type="submission" date="2019-09" db="EMBL/GenBank/DDBJ databases">
        <title>Draft genome of the ectomycorrhizal ascomycete Sphaerosporella brunnea.</title>
        <authorList>
            <consortium name="DOE Joint Genome Institute"/>
            <person name="Benucci G.M."/>
            <person name="Marozzi G."/>
            <person name="Antonielli L."/>
            <person name="Sanchez S."/>
            <person name="Marco P."/>
            <person name="Wang X."/>
            <person name="Falini L.B."/>
            <person name="Barry K."/>
            <person name="Haridas S."/>
            <person name="Lipzen A."/>
            <person name="Labutti K."/>
            <person name="Grigoriev I.V."/>
            <person name="Murat C."/>
            <person name="Martin F."/>
            <person name="Albertini E."/>
            <person name="Donnini D."/>
            <person name="Bonito G."/>
        </authorList>
    </citation>
    <scope>NUCLEOTIDE SEQUENCE [LARGE SCALE GENOMIC DNA]</scope>
    <source>
        <strain evidence="8 9">Sb_GMNB300</strain>
    </source>
</reference>
<evidence type="ECO:0000256" key="3">
    <source>
        <dbReference type="ARBA" id="ARBA00022771"/>
    </source>
</evidence>
<dbReference type="InParanoid" id="A0A5J5EF65"/>
<feature type="compositionally biased region" description="Polar residues" evidence="6">
    <location>
        <begin position="213"/>
        <end position="224"/>
    </location>
</feature>
<dbReference type="AlphaFoldDB" id="A0A5J5EF65"/>
<evidence type="ECO:0000256" key="6">
    <source>
        <dbReference type="SAM" id="MobiDB-lite"/>
    </source>
</evidence>
<evidence type="ECO:0000313" key="8">
    <source>
        <dbReference type="EMBL" id="KAA8893881.1"/>
    </source>
</evidence>
<dbReference type="EMBL" id="VXIS01000393">
    <property type="protein sequence ID" value="KAA8893881.1"/>
    <property type="molecule type" value="Genomic_DNA"/>
</dbReference>
<accession>A0A5J5EF65</accession>
<dbReference type="PROSITE" id="PS50157">
    <property type="entry name" value="ZINC_FINGER_C2H2_2"/>
    <property type="match status" value="4"/>
</dbReference>
<protein>
    <recommendedName>
        <fullName evidence="7">C2H2-type domain-containing protein</fullName>
    </recommendedName>
</protein>
<dbReference type="GO" id="GO:0008270">
    <property type="term" value="F:zinc ion binding"/>
    <property type="evidence" value="ECO:0007669"/>
    <property type="project" value="UniProtKB-KW"/>
</dbReference>
<dbReference type="Pfam" id="PF00096">
    <property type="entry name" value="zf-C2H2"/>
    <property type="match status" value="1"/>
</dbReference>
<feature type="domain" description="C2H2-type" evidence="7">
    <location>
        <begin position="286"/>
        <end position="314"/>
    </location>
</feature>
<evidence type="ECO:0000256" key="5">
    <source>
        <dbReference type="PROSITE-ProRule" id="PRU00042"/>
    </source>
</evidence>
<dbReference type="PANTHER" id="PTHR24379">
    <property type="entry name" value="KRAB AND ZINC FINGER DOMAIN-CONTAINING"/>
    <property type="match status" value="1"/>
</dbReference>
<dbReference type="PROSITE" id="PS00028">
    <property type="entry name" value="ZINC_FINGER_C2H2_1"/>
    <property type="match status" value="3"/>
</dbReference>
<evidence type="ECO:0000313" key="9">
    <source>
        <dbReference type="Proteomes" id="UP000326924"/>
    </source>
</evidence>
<name>A0A5J5EF65_9PEZI</name>
<sequence length="444" mass="49467">MSSLTWANLAAARYDNANITPTAAQLHEMYKPQLQESFSTFLGDVGRITNCDDEDGIYSILEVLMKDARRARRTEYITPNVGSTLASHVFAERARDRDEHRTPHVEYASTIAPSMLEKSPMPYDRTDDDTLHRKVTGYVNVIDGVASGPTSHGELDIHFANQFSRQQLEELSERRISSSTSHMDSLIDPALQPPSSCTNEYTGDPSPHRTMGPPSSLTAPSGQSRRVWPRGSRTVISEPIRERDEIVSLVGSASASDRTCALCSRKFPFPRDLRAHIVAKHNEKRLPCDQCDQSLASEFSLKRHKASKHNNGYPCEACDKVFGTQTALDKHNASEHRLGYYCQRCKRFFSQQAKHNAEEHQEGHVCSGCKKCFASANSLRHHRKGCPNGSHGQPRRPRSHNGQTSSSHEYVEYVGHHENMGSLGDPHSSQALQGPHAHGYPGSQ</sequence>
<keyword evidence="4" id="KW-0862">Zinc</keyword>
<evidence type="ECO:0000256" key="4">
    <source>
        <dbReference type="ARBA" id="ARBA00022833"/>
    </source>
</evidence>
<dbReference type="Gene3D" id="3.30.160.60">
    <property type="entry name" value="Classic Zinc Finger"/>
    <property type="match status" value="1"/>
</dbReference>
<feature type="region of interest" description="Disordered" evidence="6">
    <location>
        <begin position="383"/>
        <end position="406"/>
    </location>
</feature>
<dbReference type="SUPFAM" id="SSF57667">
    <property type="entry name" value="beta-beta-alpha zinc fingers"/>
    <property type="match status" value="1"/>
</dbReference>
<dbReference type="PANTHER" id="PTHR24379:SF121">
    <property type="entry name" value="C2H2-TYPE DOMAIN-CONTAINING PROTEIN"/>
    <property type="match status" value="1"/>
</dbReference>
<keyword evidence="3 5" id="KW-0863">Zinc-finger</keyword>
<feature type="domain" description="C2H2-type" evidence="7">
    <location>
        <begin position="258"/>
        <end position="286"/>
    </location>
</feature>
<dbReference type="InterPro" id="IPR013087">
    <property type="entry name" value="Znf_C2H2_type"/>
</dbReference>
<evidence type="ECO:0000259" key="7">
    <source>
        <dbReference type="PROSITE" id="PS50157"/>
    </source>
</evidence>
<dbReference type="Pfam" id="PF13912">
    <property type="entry name" value="zf-C2H2_6"/>
    <property type="match status" value="1"/>
</dbReference>
<keyword evidence="1" id="KW-0479">Metal-binding</keyword>
<dbReference type="OrthoDB" id="6105938at2759"/>
<feature type="domain" description="C2H2-type" evidence="7">
    <location>
        <begin position="364"/>
        <end position="396"/>
    </location>
</feature>
<feature type="domain" description="C2H2-type" evidence="7">
    <location>
        <begin position="313"/>
        <end position="336"/>
    </location>
</feature>
<feature type="region of interest" description="Disordered" evidence="6">
    <location>
        <begin position="418"/>
        <end position="444"/>
    </location>
</feature>
<feature type="region of interest" description="Disordered" evidence="6">
    <location>
        <begin position="175"/>
        <end position="229"/>
    </location>
</feature>
<dbReference type="InterPro" id="IPR036236">
    <property type="entry name" value="Znf_C2H2_sf"/>
</dbReference>
<organism evidence="8 9">
    <name type="scientific">Sphaerosporella brunnea</name>
    <dbReference type="NCBI Taxonomy" id="1250544"/>
    <lineage>
        <taxon>Eukaryota</taxon>
        <taxon>Fungi</taxon>
        <taxon>Dikarya</taxon>
        <taxon>Ascomycota</taxon>
        <taxon>Pezizomycotina</taxon>
        <taxon>Pezizomycetes</taxon>
        <taxon>Pezizales</taxon>
        <taxon>Pyronemataceae</taxon>
        <taxon>Sphaerosporella</taxon>
    </lineage>
</organism>
<keyword evidence="2" id="KW-0677">Repeat</keyword>
<dbReference type="SMART" id="SM00355">
    <property type="entry name" value="ZnF_C2H2"/>
    <property type="match status" value="4"/>
</dbReference>
<proteinExistence type="predicted"/>
<dbReference type="Proteomes" id="UP000326924">
    <property type="component" value="Unassembled WGS sequence"/>
</dbReference>
<keyword evidence="9" id="KW-1185">Reference proteome</keyword>
<comment type="caution">
    <text evidence="8">The sequence shown here is derived from an EMBL/GenBank/DDBJ whole genome shotgun (WGS) entry which is preliminary data.</text>
</comment>
<evidence type="ECO:0000256" key="2">
    <source>
        <dbReference type="ARBA" id="ARBA00022737"/>
    </source>
</evidence>
<evidence type="ECO:0000256" key="1">
    <source>
        <dbReference type="ARBA" id="ARBA00022723"/>
    </source>
</evidence>